<gene>
    <name evidence="2" type="ORF">Mame_04162</name>
</gene>
<dbReference type="Pfam" id="PF14525">
    <property type="entry name" value="AraC_binding_2"/>
    <property type="match status" value="1"/>
</dbReference>
<proteinExistence type="predicted"/>
<dbReference type="OrthoDB" id="7285481at2"/>
<accession>A0A1U9Z6W0</accession>
<feature type="domain" description="HTH araC/xylS-type" evidence="1">
    <location>
        <begin position="225"/>
        <end position="325"/>
    </location>
</feature>
<keyword evidence="3" id="KW-1185">Reference proteome</keyword>
<dbReference type="Pfam" id="PF12833">
    <property type="entry name" value="HTH_18"/>
    <property type="match status" value="1"/>
</dbReference>
<dbReference type="KEGG" id="mmed:Mame_04162"/>
<dbReference type="InterPro" id="IPR018060">
    <property type="entry name" value="HTH_AraC"/>
</dbReference>
<evidence type="ECO:0000259" key="1">
    <source>
        <dbReference type="PROSITE" id="PS01124"/>
    </source>
</evidence>
<name>A0A1U9Z6W0_9HYPH</name>
<dbReference type="GO" id="GO:0003700">
    <property type="term" value="F:DNA-binding transcription factor activity"/>
    <property type="evidence" value="ECO:0007669"/>
    <property type="project" value="InterPro"/>
</dbReference>
<dbReference type="Proteomes" id="UP000191135">
    <property type="component" value="Chromosome"/>
</dbReference>
<dbReference type="SMART" id="SM00342">
    <property type="entry name" value="HTH_ARAC"/>
    <property type="match status" value="1"/>
</dbReference>
<dbReference type="PANTHER" id="PTHR47893:SF1">
    <property type="entry name" value="REGULATORY PROTEIN PCHR"/>
    <property type="match status" value="1"/>
</dbReference>
<dbReference type="STRING" id="1122214.Mame_04162"/>
<dbReference type="PANTHER" id="PTHR47893">
    <property type="entry name" value="REGULATORY PROTEIN PCHR"/>
    <property type="match status" value="1"/>
</dbReference>
<dbReference type="eggNOG" id="COG2207">
    <property type="taxonomic scope" value="Bacteria"/>
</dbReference>
<organism evidence="2 3">
    <name type="scientific">Martelella mediterranea DSM 17316</name>
    <dbReference type="NCBI Taxonomy" id="1122214"/>
    <lineage>
        <taxon>Bacteria</taxon>
        <taxon>Pseudomonadati</taxon>
        <taxon>Pseudomonadota</taxon>
        <taxon>Alphaproteobacteria</taxon>
        <taxon>Hyphomicrobiales</taxon>
        <taxon>Aurantimonadaceae</taxon>
        <taxon>Martelella</taxon>
    </lineage>
</organism>
<evidence type="ECO:0000313" key="2">
    <source>
        <dbReference type="EMBL" id="AQZ53457.1"/>
    </source>
</evidence>
<sequence length="329" mass="35491">MIAAHATPLKHHGLVDTRSVDEARDAIGRIFCPHFLSVRDRRADGFHAIHNAVEQSGYSVNFVAYGAEVEIDPGELSDFFLLQLPVHGAAHVRCGTRVTEAEAGRRASLLSPTLASRMVWRQNCEKLIVLMRRRVVEDFFETLTHRAAAPLEFEPGVDLTTPVGASVLSHARLLFEAAEGGAALPDSYRVMLRDGLLSLLLTGLENNRSAMLHAPAAAAGPLSVQKADDFIQTHAADTIAMADIAAAAGLPLRTLQDAYRKARGHTLSDGVQKARLQKLRELLLKPGPGLSVADAVLASGFGHLGRAASVYRTTYGESPSETLRRVRSA</sequence>
<dbReference type="InterPro" id="IPR053142">
    <property type="entry name" value="PchR_regulatory_protein"/>
</dbReference>
<dbReference type="GO" id="GO:0043565">
    <property type="term" value="F:sequence-specific DNA binding"/>
    <property type="evidence" value="ECO:0007669"/>
    <property type="project" value="InterPro"/>
</dbReference>
<protein>
    <submittedName>
        <fullName evidence="2">Transcriptional regulator EutR</fullName>
    </submittedName>
</protein>
<reference evidence="2 3" key="1">
    <citation type="submission" date="2017-03" db="EMBL/GenBank/DDBJ databases">
        <title>Foreign affairs: Plasmid Transfer between Roseobacters and Rhizobia.</title>
        <authorList>
            <person name="Bartling P."/>
            <person name="Bunk B."/>
            <person name="Overmann J."/>
            <person name="Brinkmann H."/>
            <person name="Petersen J."/>
        </authorList>
    </citation>
    <scope>NUCLEOTIDE SEQUENCE [LARGE SCALE GENOMIC DNA]</scope>
    <source>
        <strain evidence="2 3">MACL11</strain>
    </source>
</reference>
<evidence type="ECO:0000313" key="3">
    <source>
        <dbReference type="Proteomes" id="UP000191135"/>
    </source>
</evidence>
<dbReference type="PROSITE" id="PS01124">
    <property type="entry name" value="HTH_ARAC_FAMILY_2"/>
    <property type="match status" value="1"/>
</dbReference>
<dbReference type="AlphaFoldDB" id="A0A1U9Z6W0"/>
<dbReference type="RefSeq" id="WP_018064489.1">
    <property type="nucleotide sequence ID" value="NZ_AQWH01000007.1"/>
</dbReference>
<dbReference type="Gene3D" id="1.10.10.60">
    <property type="entry name" value="Homeodomain-like"/>
    <property type="match status" value="1"/>
</dbReference>
<dbReference type="InterPro" id="IPR035418">
    <property type="entry name" value="AraC-bd_2"/>
</dbReference>
<dbReference type="EMBL" id="CP020330">
    <property type="protein sequence ID" value="AQZ53457.1"/>
    <property type="molecule type" value="Genomic_DNA"/>
</dbReference>